<dbReference type="Proteomes" id="UP000276133">
    <property type="component" value="Unassembled WGS sequence"/>
</dbReference>
<dbReference type="AlphaFoldDB" id="A0A3M7QER4"/>
<evidence type="ECO:0000313" key="2">
    <source>
        <dbReference type="Proteomes" id="UP000276133"/>
    </source>
</evidence>
<reference evidence="1 2" key="1">
    <citation type="journal article" date="2018" name="Sci. Rep.">
        <title>Genomic signatures of local adaptation to the degree of environmental predictability in rotifers.</title>
        <authorList>
            <person name="Franch-Gras L."/>
            <person name="Hahn C."/>
            <person name="Garcia-Roger E.M."/>
            <person name="Carmona M.J."/>
            <person name="Serra M."/>
            <person name="Gomez A."/>
        </authorList>
    </citation>
    <scope>NUCLEOTIDE SEQUENCE [LARGE SCALE GENOMIC DNA]</scope>
    <source>
        <strain evidence="1">HYR1</strain>
    </source>
</reference>
<keyword evidence="2" id="KW-1185">Reference proteome</keyword>
<dbReference type="EMBL" id="REGN01006372">
    <property type="protein sequence ID" value="RNA09779.1"/>
    <property type="molecule type" value="Genomic_DNA"/>
</dbReference>
<sequence>MLKAELLSSSIIVKRFSNSFEVRIEKQIIETFENSVDQEKIIFSIMRGENCGHLLETKTKQKIKKRCKHLKLNLRRRKNVYIKTKNKKL</sequence>
<gene>
    <name evidence="1" type="ORF">BpHYR1_011462</name>
</gene>
<evidence type="ECO:0000313" key="1">
    <source>
        <dbReference type="EMBL" id="RNA09779.1"/>
    </source>
</evidence>
<accession>A0A3M7QER4</accession>
<comment type="caution">
    <text evidence="1">The sequence shown here is derived from an EMBL/GenBank/DDBJ whole genome shotgun (WGS) entry which is preliminary data.</text>
</comment>
<proteinExistence type="predicted"/>
<name>A0A3M7QER4_BRAPC</name>
<protein>
    <submittedName>
        <fullName evidence="1">Uncharacterized protein</fullName>
    </submittedName>
</protein>
<organism evidence="1 2">
    <name type="scientific">Brachionus plicatilis</name>
    <name type="common">Marine rotifer</name>
    <name type="synonym">Brachionus muelleri</name>
    <dbReference type="NCBI Taxonomy" id="10195"/>
    <lineage>
        <taxon>Eukaryota</taxon>
        <taxon>Metazoa</taxon>
        <taxon>Spiralia</taxon>
        <taxon>Gnathifera</taxon>
        <taxon>Rotifera</taxon>
        <taxon>Eurotatoria</taxon>
        <taxon>Monogononta</taxon>
        <taxon>Pseudotrocha</taxon>
        <taxon>Ploima</taxon>
        <taxon>Brachionidae</taxon>
        <taxon>Brachionus</taxon>
    </lineage>
</organism>